<comment type="caution">
    <text evidence="3">The sequence shown here is derived from an EMBL/GenBank/DDBJ whole genome shotgun (WGS) entry which is preliminary data.</text>
</comment>
<dbReference type="Gene3D" id="3.40.190.10">
    <property type="entry name" value="Periplasmic binding protein-like II"/>
    <property type="match status" value="1"/>
</dbReference>
<keyword evidence="1" id="KW-0732">Signal</keyword>
<evidence type="ECO:0000256" key="1">
    <source>
        <dbReference type="SAM" id="SignalP"/>
    </source>
</evidence>
<dbReference type="InterPro" id="IPR015168">
    <property type="entry name" value="SsuA/THI5"/>
</dbReference>
<dbReference type="AlphaFoldDB" id="A0A9W8YE64"/>
<protein>
    <recommendedName>
        <fullName evidence="2">SsuA/THI5-like domain-containing protein</fullName>
    </recommendedName>
</protein>
<feature type="domain" description="SsuA/THI5-like" evidence="2">
    <location>
        <begin position="57"/>
        <end position="241"/>
    </location>
</feature>
<keyword evidence="4" id="KW-1185">Reference proteome</keyword>
<dbReference type="SUPFAM" id="SSF53850">
    <property type="entry name" value="Periplasmic binding protein-like II"/>
    <property type="match status" value="1"/>
</dbReference>
<evidence type="ECO:0000313" key="4">
    <source>
        <dbReference type="Proteomes" id="UP001140560"/>
    </source>
</evidence>
<dbReference type="PANTHER" id="PTHR30024:SF42">
    <property type="entry name" value="ALIPHATIC SULFONATES-BINDING PROTEIN-RELATED"/>
    <property type="match status" value="1"/>
</dbReference>
<sequence length="313" mass="34408">MQCFIFLGIILLYLNIGAALKVGTSLAWIEHTPQPYAIKNFYKGSSSASLTSGGVANLATDKSFDLAANAETQGLKQYASHRNIRLIYIICEVAYRIVADGSKGIKSLADLKGKKIGSIQGTSANVFVDMMMKNVDRFIDCALIVTDVCMKAPCASNTLPQQLKSGAIDAFGIWEPAVELGAQALGQNAVLFQNASIYREVYALYSTTDVLNDPNKRKDVVEFVRALNKTLDVFTNEPEKAGIYDFVAKAVGMDAPVVKAVWGDHKWSGRWDAKELVEFLVKEDAYLATMDKRTPIPRTELEKFLDTSVLDEL</sequence>
<dbReference type="Proteomes" id="UP001140560">
    <property type="component" value="Unassembled WGS sequence"/>
</dbReference>
<dbReference type="OrthoDB" id="5194099at2759"/>
<proteinExistence type="predicted"/>
<accession>A0A9W8YE64</accession>
<name>A0A9W8YE64_9PLEO</name>
<dbReference type="PANTHER" id="PTHR30024">
    <property type="entry name" value="ALIPHATIC SULFONATES-BINDING PROTEIN-RELATED"/>
    <property type="match status" value="1"/>
</dbReference>
<feature type="chain" id="PRO_5040871091" description="SsuA/THI5-like domain-containing protein" evidence="1">
    <location>
        <begin position="20"/>
        <end position="313"/>
    </location>
</feature>
<organism evidence="3 4">
    <name type="scientific">Neocucurbitaria cava</name>
    <dbReference type="NCBI Taxonomy" id="798079"/>
    <lineage>
        <taxon>Eukaryota</taxon>
        <taxon>Fungi</taxon>
        <taxon>Dikarya</taxon>
        <taxon>Ascomycota</taxon>
        <taxon>Pezizomycotina</taxon>
        <taxon>Dothideomycetes</taxon>
        <taxon>Pleosporomycetidae</taxon>
        <taxon>Pleosporales</taxon>
        <taxon>Pleosporineae</taxon>
        <taxon>Cucurbitariaceae</taxon>
        <taxon>Neocucurbitaria</taxon>
    </lineage>
</organism>
<reference evidence="3" key="1">
    <citation type="submission" date="2022-10" db="EMBL/GenBank/DDBJ databases">
        <title>Tapping the CABI collections for fungal endophytes: first genome assemblies for Collariella, Neodidymelliopsis, Ascochyta clinopodiicola, Didymella pomorum, Didymosphaeria variabile, Neocosmospora piperis and Neocucurbitaria cava.</title>
        <authorList>
            <person name="Hill R."/>
        </authorList>
    </citation>
    <scope>NUCLEOTIDE SEQUENCE</scope>
    <source>
        <strain evidence="3">IMI 356814</strain>
    </source>
</reference>
<dbReference type="Pfam" id="PF09084">
    <property type="entry name" value="NMT1"/>
    <property type="match status" value="1"/>
</dbReference>
<dbReference type="EMBL" id="JAPEUY010000003">
    <property type="protein sequence ID" value="KAJ4375194.1"/>
    <property type="molecule type" value="Genomic_DNA"/>
</dbReference>
<gene>
    <name evidence="3" type="ORF">N0V83_002278</name>
</gene>
<evidence type="ECO:0000313" key="3">
    <source>
        <dbReference type="EMBL" id="KAJ4375194.1"/>
    </source>
</evidence>
<feature type="signal peptide" evidence="1">
    <location>
        <begin position="1"/>
        <end position="19"/>
    </location>
</feature>
<evidence type="ECO:0000259" key="2">
    <source>
        <dbReference type="Pfam" id="PF09084"/>
    </source>
</evidence>